<evidence type="ECO:0000256" key="11">
    <source>
        <dbReference type="RuleBase" id="RU004136"/>
    </source>
</evidence>
<name>A0AA41XD54_9BACI</name>
<dbReference type="Gene3D" id="3.90.190.20">
    <property type="entry name" value="Mur ligase, C-terminal domain"/>
    <property type="match status" value="1"/>
</dbReference>
<dbReference type="Pfam" id="PF01225">
    <property type="entry name" value="Mur_ligase"/>
    <property type="match status" value="1"/>
</dbReference>
<evidence type="ECO:0000256" key="1">
    <source>
        <dbReference type="ARBA" id="ARBA00022490"/>
    </source>
</evidence>
<dbReference type="InterPro" id="IPR005863">
    <property type="entry name" value="UDP-N-AcMur_synth"/>
</dbReference>
<dbReference type="InterPro" id="IPR051046">
    <property type="entry name" value="MurCDEF_CellWall_CoF430Synth"/>
</dbReference>
<keyword evidence="2 10" id="KW-0436">Ligase</keyword>
<evidence type="ECO:0000256" key="8">
    <source>
        <dbReference type="ARBA" id="ARBA00023306"/>
    </source>
</evidence>
<dbReference type="EC" id="6.3.2.10" evidence="10 11"/>
<dbReference type="EMBL" id="JANCLT010000022">
    <property type="protein sequence ID" value="MCP8971255.1"/>
    <property type="molecule type" value="Genomic_DNA"/>
</dbReference>
<evidence type="ECO:0000256" key="6">
    <source>
        <dbReference type="ARBA" id="ARBA00022960"/>
    </source>
</evidence>
<comment type="subcellular location">
    <subcellularLocation>
        <location evidence="10 11">Cytoplasm</location>
    </subcellularLocation>
</comment>
<dbReference type="NCBIfam" id="TIGR01143">
    <property type="entry name" value="murF"/>
    <property type="match status" value="1"/>
</dbReference>
<dbReference type="SUPFAM" id="SSF53244">
    <property type="entry name" value="MurD-like peptide ligases, peptide-binding domain"/>
    <property type="match status" value="1"/>
</dbReference>
<comment type="caution">
    <text evidence="15">The sequence shown here is derived from an EMBL/GenBank/DDBJ whole genome shotgun (WGS) entry which is preliminary data.</text>
</comment>
<gene>
    <name evidence="10" type="primary">murF</name>
    <name evidence="15" type="ORF">NK662_22305</name>
</gene>
<dbReference type="Pfam" id="PF08245">
    <property type="entry name" value="Mur_ligase_M"/>
    <property type="match status" value="1"/>
</dbReference>
<sequence length="459" mass="50246">MIRRTLQQVQSMVSGSALPASAYDTYIEGVSIDTRSIGPGMLYVPIRGERFDGHSFAGAAVENGAAAMLWQKDAPQPPAGIPVILVDDTLQALQQLAKAYLQELSVKVIGVTGSNGKTTVKDMVTSLLATTYKVQKTEGNFNNHIGLPLTILRLEEDTEVAVLEMGMSAFGEIEFLTKLAQPHAAIITNIGESHMQDLGSRAGIARAKLEIVLGLQENGLFVYSGDEPLLAERVKDLELPGPVITFGEGETNDFYPSQVQFRADGMAFCIPQEPELEFFVPVLGKHNVYNALACMAVARHFGVTWENIQLGLSQLEMTKMRLEIIKLPDGLTIINDAYNASPTSMKAAIALLGELNGYARKIAVLGDMLELGDYEEQFHYEVGASIPEAVDYVYTYGNLARQIADGAAQRLTGSRVKTYMDKEELARDLKELVQPDDVVLVKASRGMRLEDVIQNLQRF</sequence>
<comment type="similarity">
    <text evidence="10">Belongs to the MurCDEF family. MurF subfamily.</text>
</comment>
<dbReference type="InterPro" id="IPR000713">
    <property type="entry name" value="Mur_ligase_N"/>
</dbReference>
<dbReference type="InterPro" id="IPR004101">
    <property type="entry name" value="Mur_ligase_C"/>
</dbReference>
<accession>A0AA41XD54</accession>
<keyword evidence="9 10" id="KW-0961">Cell wall biogenesis/degradation</keyword>
<keyword evidence="3 10" id="KW-0132">Cell division</keyword>
<dbReference type="RefSeq" id="WP_254761182.1">
    <property type="nucleotide sequence ID" value="NZ_JANCLT010000022.1"/>
</dbReference>
<comment type="function">
    <text evidence="10 11">Involved in cell wall formation. Catalyzes the final step in the synthesis of UDP-N-acetylmuramoyl-pentapeptide, the precursor of murein.</text>
</comment>
<dbReference type="GO" id="GO:0047480">
    <property type="term" value="F:UDP-N-acetylmuramoyl-tripeptide-D-alanyl-D-alanine ligase activity"/>
    <property type="evidence" value="ECO:0007669"/>
    <property type="project" value="UniProtKB-UniRule"/>
</dbReference>
<dbReference type="PANTHER" id="PTHR43024:SF1">
    <property type="entry name" value="UDP-N-ACETYLMURAMOYL-TRIPEPTIDE--D-ALANYL-D-ALANINE LIGASE"/>
    <property type="match status" value="1"/>
</dbReference>
<dbReference type="Proteomes" id="UP001156102">
    <property type="component" value="Unassembled WGS sequence"/>
</dbReference>
<dbReference type="Gene3D" id="3.40.1390.10">
    <property type="entry name" value="MurE/MurF, N-terminal domain"/>
    <property type="match status" value="1"/>
</dbReference>
<keyword evidence="4 10" id="KW-0547">Nucleotide-binding</keyword>
<evidence type="ECO:0000259" key="13">
    <source>
        <dbReference type="Pfam" id="PF02875"/>
    </source>
</evidence>
<keyword evidence="8 10" id="KW-0131">Cell cycle</keyword>
<dbReference type="InterPro" id="IPR035911">
    <property type="entry name" value="MurE/MurF_N"/>
</dbReference>
<feature type="domain" description="Mur ligase C-terminal" evidence="13">
    <location>
        <begin position="320"/>
        <end position="445"/>
    </location>
</feature>
<reference evidence="15" key="1">
    <citation type="submission" date="2022-07" db="EMBL/GenBank/DDBJ databases">
        <authorList>
            <person name="Li W.-J."/>
            <person name="Deng Q.-Q."/>
        </authorList>
    </citation>
    <scope>NUCLEOTIDE SEQUENCE</scope>
    <source>
        <strain evidence="15">SYSU M60031</strain>
    </source>
</reference>
<keyword evidence="6 10" id="KW-0133">Cell shape</keyword>
<evidence type="ECO:0000256" key="5">
    <source>
        <dbReference type="ARBA" id="ARBA00022840"/>
    </source>
</evidence>
<dbReference type="Gene3D" id="3.40.1190.10">
    <property type="entry name" value="Mur-like, catalytic domain"/>
    <property type="match status" value="1"/>
</dbReference>
<organism evidence="15 16">
    <name type="scientific">Ectobacillus ponti</name>
    <dbReference type="NCBI Taxonomy" id="2961894"/>
    <lineage>
        <taxon>Bacteria</taxon>
        <taxon>Bacillati</taxon>
        <taxon>Bacillota</taxon>
        <taxon>Bacilli</taxon>
        <taxon>Bacillales</taxon>
        <taxon>Bacillaceae</taxon>
        <taxon>Ectobacillus</taxon>
    </lineage>
</organism>
<feature type="domain" description="Mur ligase central" evidence="14">
    <location>
        <begin position="111"/>
        <end position="298"/>
    </location>
</feature>
<dbReference type="GO" id="GO:0071555">
    <property type="term" value="P:cell wall organization"/>
    <property type="evidence" value="ECO:0007669"/>
    <property type="project" value="UniProtKB-KW"/>
</dbReference>
<dbReference type="GO" id="GO:0009252">
    <property type="term" value="P:peptidoglycan biosynthetic process"/>
    <property type="evidence" value="ECO:0007669"/>
    <property type="project" value="UniProtKB-UniRule"/>
</dbReference>
<evidence type="ECO:0000256" key="10">
    <source>
        <dbReference type="HAMAP-Rule" id="MF_02019"/>
    </source>
</evidence>
<dbReference type="AlphaFoldDB" id="A0AA41XD54"/>
<evidence type="ECO:0000256" key="7">
    <source>
        <dbReference type="ARBA" id="ARBA00022984"/>
    </source>
</evidence>
<comment type="catalytic activity">
    <reaction evidence="10 11">
        <text>D-alanyl-D-alanine + UDP-N-acetyl-alpha-D-muramoyl-L-alanyl-gamma-D-glutamyl-meso-2,6-diaminopimelate + ATP = UDP-N-acetyl-alpha-D-muramoyl-L-alanyl-gamma-D-glutamyl-meso-2,6-diaminopimeloyl-D-alanyl-D-alanine + ADP + phosphate + H(+)</text>
        <dbReference type="Rhea" id="RHEA:28374"/>
        <dbReference type="ChEBI" id="CHEBI:15378"/>
        <dbReference type="ChEBI" id="CHEBI:30616"/>
        <dbReference type="ChEBI" id="CHEBI:43474"/>
        <dbReference type="ChEBI" id="CHEBI:57822"/>
        <dbReference type="ChEBI" id="CHEBI:61386"/>
        <dbReference type="ChEBI" id="CHEBI:83905"/>
        <dbReference type="ChEBI" id="CHEBI:456216"/>
        <dbReference type="EC" id="6.3.2.10"/>
    </reaction>
</comment>
<evidence type="ECO:0000256" key="2">
    <source>
        <dbReference type="ARBA" id="ARBA00022598"/>
    </source>
</evidence>
<keyword evidence="1 10" id="KW-0963">Cytoplasm</keyword>
<keyword evidence="16" id="KW-1185">Reference proteome</keyword>
<dbReference type="InterPro" id="IPR013221">
    <property type="entry name" value="Mur_ligase_cen"/>
</dbReference>
<keyword evidence="5 10" id="KW-0067">ATP-binding</keyword>
<evidence type="ECO:0000259" key="12">
    <source>
        <dbReference type="Pfam" id="PF01225"/>
    </source>
</evidence>
<dbReference type="GO" id="GO:0051301">
    <property type="term" value="P:cell division"/>
    <property type="evidence" value="ECO:0007669"/>
    <property type="project" value="UniProtKB-KW"/>
</dbReference>
<keyword evidence="7 10" id="KW-0573">Peptidoglycan synthesis</keyword>
<proteinExistence type="inferred from homology"/>
<dbReference type="PANTHER" id="PTHR43024">
    <property type="entry name" value="UDP-N-ACETYLMURAMOYL-TRIPEPTIDE--D-ALANYL-D-ALANINE LIGASE"/>
    <property type="match status" value="1"/>
</dbReference>
<dbReference type="HAMAP" id="MF_02019">
    <property type="entry name" value="MurF"/>
    <property type="match status" value="1"/>
</dbReference>
<protein>
    <recommendedName>
        <fullName evidence="10 11">UDP-N-acetylmuramoyl-tripeptide--D-alanyl-D-alanine ligase</fullName>
        <ecNumber evidence="10 11">6.3.2.10</ecNumber>
    </recommendedName>
    <alternativeName>
        <fullName evidence="10">D-alanyl-D-alanine-adding enzyme</fullName>
    </alternativeName>
</protein>
<dbReference type="GO" id="GO:0005524">
    <property type="term" value="F:ATP binding"/>
    <property type="evidence" value="ECO:0007669"/>
    <property type="project" value="UniProtKB-UniRule"/>
</dbReference>
<dbReference type="InterPro" id="IPR036615">
    <property type="entry name" value="Mur_ligase_C_dom_sf"/>
</dbReference>
<evidence type="ECO:0000313" key="16">
    <source>
        <dbReference type="Proteomes" id="UP001156102"/>
    </source>
</evidence>
<dbReference type="SUPFAM" id="SSF53623">
    <property type="entry name" value="MurD-like peptide ligases, catalytic domain"/>
    <property type="match status" value="1"/>
</dbReference>
<evidence type="ECO:0000256" key="4">
    <source>
        <dbReference type="ARBA" id="ARBA00022741"/>
    </source>
</evidence>
<dbReference type="GO" id="GO:0005737">
    <property type="term" value="C:cytoplasm"/>
    <property type="evidence" value="ECO:0007669"/>
    <property type="project" value="UniProtKB-SubCell"/>
</dbReference>
<evidence type="ECO:0000259" key="14">
    <source>
        <dbReference type="Pfam" id="PF08245"/>
    </source>
</evidence>
<dbReference type="InterPro" id="IPR036565">
    <property type="entry name" value="Mur-like_cat_sf"/>
</dbReference>
<comment type="pathway">
    <text evidence="10 11">Cell wall biogenesis; peptidoglycan biosynthesis.</text>
</comment>
<dbReference type="GO" id="GO:0008360">
    <property type="term" value="P:regulation of cell shape"/>
    <property type="evidence" value="ECO:0007669"/>
    <property type="project" value="UniProtKB-KW"/>
</dbReference>
<feature type="binding site" evidence="10">
    <location>
        <begin position="113"/>
        <end position="119"/>
    </location>
    <ligand>
        <name>ATP</name>
        <dbReference type="ChEBI" id="CHEBI:30616"/>
    </ligand>
</feature>
<dbReference type="Pfam" id="PF02875">
    <property type="entry name" value="Mur_ligase_C"/>
    <property type="match status" value="1"/>
</dbReference>
<feature type="domain" description="Mur ligase N-terminal catalytic" evidence="12">
    <location>
        <begin position="27"/>
        <end position="100"/>
    </location>
</feature>
<evidence type="ECO:0000256" key="9">
    <source>
        <dbReference type="ARBA" id="ARBA00023316"/>
    </source>
</evidence>
<evidence type="ECO:0000256" key="3">
    <source>
        <dbReference type="ARBA" id="ARBA00022618"/>
    </source>
</evidence>
<evidence type="ECO:0000313" key="15">
    <source>
        <dbReference type="EMBL" id="MCP8971255.1"/>
    </source>
</evidence>
<dbReference type="SUPFAM" id="SSF63418">
    <property type="entry name" value="MurE/MurF N-terminal domain"/>
    <property type="match status" value="1"/>
</dbReference>